<accession>A0A401RZW6</accession>
<protein>
    <recommendedName>
        <fullName evidence="4">Secreted protein</fullName>
    </recommendedName>
</protein>
<evidence type="ECO:0000313" key="3">
    <source>
        <dbReference type="Proteomes" id="UP000287033"/>
    </source>
</evidence>
<evidence type="ECO:0000313" key="2">
    <source>
        <dbReference type="EMBL" id="GCC23669.1"/>
    </source>
</evidence>
<proteinExistence type="predicted"/>
<feature type="signal peptide" evidence="1">
    <location>
        <begin position="1"/>
        <end position="26"/>
    </location>
</feature>
<sequence length="78" mass="8428">MSWHWANRRPRLFCAWLSVSAGRAVAGGPRPGGKWRPAGGSVLTYGEAGDGNIGIEIIGSTRCVFLFWCHGIDLKADL</sequence>
<keyword evidence="1" id="KW-0732">Signal</keyword>
<comment type="caution">
    <text evidence="2">The sequence shown here is derived from an EMBL/GenBank/DDBJ whole genome shotgun (WGS) entry which is preliminary data.</text>
</comment>
<evidence type="ECO:0000256" key="1">
    <source>
        <dbReference type="SAM" id="SignalP"/>
    </source>
</evidence>
<dbReference type="AlphaFoldDB" id="A0A401RZW6"/>
<dbReference type="Proteomes" id="UP000287033">
    <property type="component" value="Unassembled WGS sequence"/>
</dbReference>
<dbReference type="EMBL" id="BEZZ01000035">
    <property type="protein sequence ID" value="GCC23669.1"/>
    <property type="molecule type" value="Genomic_DNA"/>
</dbReference>
<organism evidence="2 3">
    <name type="scientific">Chiloscyllium punctatum</name>
    <name type="common">Brownbanded bambooshark</name>
    <name type="synonym">Hemiscyllium punctatum</name>
    <dbReference type="NCBI Taxonomy" id="137246"/>
    <lineage>
        <taxon>Eukaryota</taxon>
        <taxon>Metazoa</taxon>
        <taxon>Chordata</taxon>
        <taxon>Craniata</taxon>
        <taxon>Vertebrata</taxon>
        <taxon>Chondrichthyes</taxon>
        <taxon>Elasmobranchii</taxon>
        <taxon>Galeomorphii</taxon>
        <taxon>Galeoidea</taxon>
        <taxon>Orectolobiformes</taxon>
        <taxon>Hemiscylliidae</taxon>
        <taxon>Chiloscyllium</taxon>
    </lineage>
</organism>
<keyword evidence="3" id="KW-1185">Reference proteome</keyword>
<gene>
    <name evidence="2" type="ORF">chiPu_0002067</name>
</gene>
<feature type="chain" id="PRO_5019357614" description="Secreted protein" evidence="1">
    <location>
        <begin position="27"/>
        <end position="78"/>
    </location>
</feature>
<name>A0A401RZW6_CHIPU</name>
<evidence type="ECO:0008006" key="4">
    <source>
        <dbReference type="Google" id="ProtNLM"/>
    </source>
</evidence>
<reference evidence="2 3" key="1">
    <citation type="journal article" date="2018" name="Nat. Ecol. Evol.">
        <title>Shark genomes provide insights into elasmobranch evolution and the origin of vertebrates.</title>
        <authorList>
            <person name="Hara Y"/>
            <person name="Yamaguchi K"/>
            <person name="Onimaru K"/>
            <person name="Kadota M"/>
            <person name="Koyanagi M"/>
            <person name="Keeley SD"/>
            <person name="Tatsumi K"/>
            <person name="Tanaka K"/>
            <person name="Motone F"/>
            <person name="Kageyama Y"/>
            <person name="Nozu R"/>
            <person name="Adachi N"/>
            <person name="Nishimura O"/>
            <person name="Nakagawa R"/>
            <person name="Tanegashima C"/>
            <person name="Kiyatake I"/>
            <person name="Matsumoto R"/>
            <person name="Murakumo K"/>
            <person name="Nishida K"/>
            <person name="Terakita A"/>
            <person name="Kuratani S"/>
            <person name="Sato K"/>
            <person name="Hyodo S Kuraku.S."/>
        </authorList>
    </citation>
    <scope>NUCLEOTIDE SEQUENCE [LARGE SCALE GENOMIC DNA]</scope>
</reference>